<accession>A0ACB7XCE1</accession>
<keyword evidence="2" id="KW-1185">Reference proteome</keyword>
<name>A0ACB7XCE1_9ERIC</name>
<dbReference type="EMBL" id="CM037156">
    <property type="protein sequence ID" value="KAH7838363.1"/>
    <property type="molecule type" value="Genomic_DNA"/>
</dbReference>
<proteinExistence type="predicted"/>
<protein>
    <submittedName>
        <fullName evidence="1">Uncharacterized protein</fullName>
    </submittedName>
</protein>
<organism evidence="1 2">
    <name type="scientific">Vaccinium darrowii</name>
    <dbReference type="NCBI Taxonomy" id="229202"/>
    <lineage>
        <taxon>Eukaryota</taxon>
        <taxon>Viridiplantae</taxon>
        <taxon>Streptophyta</taxon>
        <taxon>Embryophyta</taxon>
        <taxon>Tracheophyta</taxon>
        <taxon>Spermatophyta</taxon>
        <taxon>Magnoliopsida</taxon>
        <taxon>eudicotyledons</taxon>
        <taxon>Gunneridae</taxon>
        <taxon>Pentapetalae</taxon>
        <taxon>asterids</taxon>
        <taxon>Ericales</taxon>
        <taxon>Ericaceae</taxon>
        <taxon>Vaccinioideae</taxon>
        <taxon>Vaccinieae</taxon>
        <taxon>Vaccinium</taxon>
    </lineage>
</organism>
<evidence type="ECO:0000313" key="2">
    <source>
        <dbReference type="Proteomes" id="UP000828048"/>
    </source>
</evidence>
<reference evidence="1 2" key="1">
    <citation type="journal article" date="2021" name="Hortic Res">
        <title>High-quality reference genome and annotation aids understanding of berry development for evergreen blueberry (Vaccinium darrowii).</title>
        <authorList>
            <person name="Yu J."/>
            <person name="Hulse-Kemp A.M."/>
            <person name="Babiker E."/>
            <person name="Staton M."/>
        </authorList>
    </citation>
    <scope>NUCLEOTIDE SEQUENCE [LARGE SCALE GENOMIC DNA]</scope>
    <source>
        <strain evidence="2">cv. NJ 8807/NJ 8810</strain>
        <tissue evidence="1">Young leaf</tissue>
    </source>
</reference>
<comment type="caution">
    <text evidence="1">The sequence shown here is derived from an EMBL/GenBank/DDBJ whole genome shotgun (WGS) entry which is preliminary data.</text>
</comment>
<sequence>MVVVARGRGRWGTWEELILGGAVLRHGTQSWGAVASELRARTLFPYSFTPEVCKAKYEDLKQRYSGCKAWFEELRKKRVEELRQQLEKSEGSIGSLQSKLENLKAEKENSRHFDYGSSRTASPLPILKSEGVGSSGKETSKDELSAGSFCQIPESVAQMSRHPDNSDSSEQDKISPMKKSVDEISESSEQEKLPGNKSLAESSNELGVILLQKRRGKRKRKDYYNREPIELSVGESENLGSTNVVENSTSECGLMVRSSSMNDYEIGLCGVGNEDLRDIFSSVAESKYALVFRRRLDSQKRARYKKTVRWHMDFDTIRARISSCSITSVKELFRDLLLLANNALVFYSKRTREYKTALLLREIVTKAYQRYCMESSTRSASPIFPLSPMCNPPVKPRSVRLCNRKLPAKLPDAENVIGGIPHAWANPKNVENFSVGTPEGFGNQSNAENSGVCGKQSNSESGPSTESMVGKKSFSRVRKVGCGASRGRPKAPIEGRKRARRR</sequence>
<gene>
    <name evidence="1" type="ORF">Vadar_025462</name>
</gene>
<dbReference type="Proteomes" id="UP000828048">
    <property type="component" value="Chromosome 6"/>
</dbReference>
<evidence type="ECO:0000313" key="1">
    <source>
        <dbReference type="EMBL" id="KAH7838363.1"/>
    </source>
</evidence>